<feature type="region of interest" description="Disordered" evidence="1">
    <location>
        <begin position="1"/>
        <end position="33"/>
    </location>
</feature>
<comment type="caution">
    <text evidence="2">The sequence shown here is derived from an EMBL/GenBank/DDBJ whole genome shotgun (WGS) entry which is preliminary data.</text>
</comment>
<name>A0A922I7H4_DERFA</name>
<dbReference type="EMBL" id="ASGP02000001">
    <property type="protein sequence ID" value="KAH9526396.1"/>
    <property type="molecule type" value="Genomic_DNA"/>
</dbReference>
<dbReference type="AlphaFoldDB" id="A0A922I7H4"/>
<reference evidence="2" key="1">
    <citation type="submission" date="2013-05" db="EMBL/GenBank/DDBJ databases">
        <authorList>
            <person name="Yim A.K.Y."/>
            <person name="Chan T.F."/>
            <person name="Ji K.M."/>
            <person name="Liu X.Y."/>
            <person name="Zhou J.W."/>
            <person name="Li R.Q."/>
            <person name="Yang K.Y."/>
            <person name="Li J."/>
            <person name="Li M."/>
            <person name="Law P.T.W."/>
            <person name="Wu Y.L."/>
            <person name="Cai Z.L."/>
            <person name="Qin H."/>
            <person name="Bao Y."/>
            <person name="Leung R.K.K."/>
            <person name="Ng P.K.S."/>
            <person name="Zou J."/>
            <person name="Zhong X.J."/>
            <person name="Ran P.X."/>
            <person name="Zhong N.S."/>
            <person name="Liu Z.G."/>
            <person name="Tsui S.K.W."/>
        </authorList>
    </citation>
    <scope>NUCLEOTIDE SEQUENCE</scope>
    <source>
        <strain evidence="2">Derf</strain>
        <tissue evidence="2">Whole organism</tissue>
    </source>
</reference>
<accession>A0A922I7H4</accession>
<feature type="region of interest" description="Disordered" evidence="1">
    <location>
        <begin position="57"/>
        <end position="111"/>
    </location>
</feature>
<sequence>MIIEPATFPFVRDIRNNSEKKPEGQQQQQQSTEWKVNYKIVHPGAHNFMLDQVFESNRPTNQQPTKKNTTELDLPNHLYRTSSSSSSLNGRRRLSHSIQSKSSLHWKMNGE</sequence>
<feature type="compositionally biased region" description="Low complexity" evidence="1">
    <location>
        <begin position="78"/>
        <end position="89"/>
    </location>
</feature>
<keyword evidence="3" id="KW-1185">Reference proteome</keyword>
<proteinExistence type="predicted"/>
<feature type="compositionally biased region" description="Basic and acidic residues" evidence="1">
    <location>
        <begin position="12"/>
        <end position="23"/>
    </location>
</feature>
<dbReference type="Proteomes" id="UP000790347">
    <property type="component" value="Unassembled WGS sequence"/>
</dbReference>
<reference evidence="2" key="2">
    <citation type="journal article" date="2022" name="Res Sq">
        <title>Comparative Genomics Reveals Insights into the Divergent Evolution of Astigmatic Mites and Household Pest Adaptations.</title>
        <authorList>
            <person name="Xiong Q."/>
            <person name="Wan A.T.-Y."/>
            <person name="Liu X.-Y."/>
            <person name="Fung C.S.-H."/>
            <person name="Xiao X."/>
            <person name="Malainual N."/>
            <person name="Hou J."/>
            <person name="Wang L."/>
            <person name="Wang M."/>
            <person name="Yang K."/>
            <person name="Cui Y."/>
            <person name="Leung E."/>
            <person name="Nong W."/>
            <person name="Shin S.-K."/>
            <person name="Au S."/>
            <person name="Jeong K.Y."/>
            <person name="Chew F.T."/>
            <person name="Hui J."/>
            <person name="Leung T.F."/>
            <person name="Tungtrongchitr A."/>
            <person name="Zhong N."/>
            <person name="Liu Z."/>
            <person name="Tsui S."/>
        </authorList>
    </citation>
    <scope>NUCLEOTIDE SEQUENCE</scope>
    <source>
        <strain evidence="2">Derf</strain>
        <tissue evidence="2">Whole organism</tissue>
    </source>
</reference>
<organism evidence="2 3">
    <name type="scientific">Dermatophagoides farinae</name>
    <name type="common">American house dust mite</name>
    <dbReference type="NCBI Taxonomy" id="6954"/>
    <lineage>
        <taxon>Eukaryota</taxon>
        <taxon>Metazoa</taxon>
        <taxon>Ecdysozoa</taxon>
        <taxon>Arthropoda</taxon>
        <taxon>Chelicerata</taxon>
        <taxon>Arachnida</taxon>
        <taxon>Acari</taxon>
        <taxon>Acariformes</taxon>
        <taxon>Sarcoptiformes</taxon>
        <taxon>Astigmata</taxon>
        <taxon>Psoroptidia</taxon>
        <taxon>Analgoidea</taxon>
        <taxon>Pyroglyphidae</taxon>
        <taxon>Dermatophagoidinae</taxon>
        <taxon>Dermatophagoides</taxon>
    </lineage>
</organism>
<feature type="compositionally biased region" description="Polar residues" evidence="1">
    <location>
        <begin position="57"/>
        <end position="67"/>
    </location>
</feature>
<evidence type="ECO:0000313" key="3">
    <source>
        <dbReference type="Proteomes" id="UP000790347"/>
    </source>
</evidence>
<protein>
    <submittedName>
        <fullName evidence="2">Uncharacterized protein</fullName>
    </submittedName>
</protein>
<evidence type="ECO:0000313" key="2">
    <source>
        <dbReference type="EMBL" id="KAH9526396.1"/>
    </source>
</evidence>
<gene>
    <name evidence="2" type="ORF">DERF_000494</name>
</gene>
<evidence type="ECO:0000256" key="1">
    <source>
        <dbReference type="SAM" id="MobiDB-lite"/>
    </source>
</evidence>